<dbReference type="EMBL" id="LBIC01000005">
    <property type="protein sequence ID" value="KKW91993.1"/>
    <property type="molecule type" value="Genomic_DNA"/>
</dbReference>
<evidence type="ECO:0000256" key="1">
    <source>
        <dbReference type="SAM" id="MobiDB-lite"/>
    </source>
</evidence>
<evidence type="ECO:0000313" key="3">
    <source>
        <dbReference type="Proteomes" id="UP000033874"/>
    </source>
</evidence>
<comment type="caution">
    <text evidence="2">The sequence shown here is derived from an EMBL/GenBank/DDBJ whole genome shotgun (WGS) entry which is preliminary data.</text>
</comment>
<feature type="compositionally biased region" description="Basic and acidic residues" evidence="1">
    <location>
        <begin position="7"/>
        <end position="19"/>
    </location>
</feature>
<dbReference type="STRING" id="56193.YP76_13010"/>
<organism evidence="2 3">
    <name type="scientific">Sphingobium chungbukense</name>
    <dbReference type="NCBI Taxonomy" id="56193"/>
    <lineage>
        <taxon>Bacteria</taxon>
        <taxon>Pseudomonadati</taxon>
        <taxon>Pseudomonadota</taxon>
        <taxon>Alphaproteobacteria</taxon>
        <taxon>Sphingomonadales</taxon>
        <taxon>Sphingomonadaceae</taxon>
        <taxon>Sphingobium</taxon>
    </lineage>
</organism>
<name>A0A0M3APY8_9SPHN</name>
<evidence type="ECO:0008006" key="4">
    <source>
        <dbReference type="Google" id="ProtNLM"/>
    </source>
</evidence>
<accession>A0A0M3APY8</accession>
<dbReference type="PATRIC" id="fig|56193.3.peg.2708"/>
<feature type="region of interest" description="Disordered" evidence="1">
    <location>
        <begin position="1"/>
        <end position="20"/>
    </location>
</feature>
<protein>
    <recommendedName>
        <fullName evidence="4">PilZ domain-containing protein</fullName>
    </recommendedName>
</protein>
<evidence type="ECO:0000313" key="2">
    <source>
        <dbReference type="EMBL" id="KKW91993.1"/>
    </source>
</evidence>
<dbReference type="AlphaFoldDB" id="A0A0M3APY8"/>
<reference evidence="2 3" key="1">
    <citation type="submission" date="2015-04" db="EMBL/GenBank/DDBJ databases">
        <title>Genome sequence of aromatic hydrocarbons-degrading Sphingobium chungbukense DJ77.</title>
        <authorList>
            <person name="Kim Y.-C."/>
            <person name="Chae J.-C."/>
        </authorList>
    </citation>
    <scope>NUCLEOTIDE SEQUENCE [LARGE SCALE GENOMIC DNA]</scope>
    <source>
        <strain evidence="2 3">DJ77</strain>
    </source>
</reference>
<keyword evidence="3" id="KW-1185">Reference proteome</keyword>
<sequence>MFSPNKSEFRSDGPIEEQRRHPRKAVFKSALIYPVLSRACLSVTNVSPHGISGRAALTLGLREQVHVGFDDTNFITAEVRWTNGQQVGLMVEDPLLWVTGNDSLLERLSDSHHPRESRVVVNISATLVTSAPVMVGTIRNMSEEGMMIESSGLREGTRLLVKSRGRSTRMGRVQWATDHMAGVFFEGGV</sequence>
<gene>
    <name evidence="2" type="ORF">YP76_13010</name>
</gene>
<proteinExistence type="predicted"/>
<dbReference type="Proteomes" id="UP000033874">
    <property type="component" value="Unassembled WGS sequence"/>
</dbReference>
<dbReference type="SUPFAM" id="SSF141371">
    <property type="entry name" value="PilZ domain-like"/>
    <property type="match status" value="1"/>
</dbReference>